<dbReference type="Proteomes" id="UP000095141">
    <property type="component" value="Unassembled WGS sequence"/>
</dbReference>
<dbReference type="RefSeq" id="WP_066035440.1">
    <property type="nucleotide sequence ID" value="NZ_CP136906.1"/>
</dbReference>
<evidence type="ECO:0000313" key="3">
    <source>
        <dbReference type="EMBL" id="OCX49723.1"/>
    </source>
</evidence>
<dbReference type="CDD" id="cd04859">
    <property type="entry name" value="Prim_Pol"/>
    <property type="match status" value="1"/>
</dbReference>
<evidence type="ECO:0000259" key="1">
    <source>
        <dbReference type="SMART" id="SM00942"/>
    </source>
</evidence>
<dbReference type="Gene3D" id="3.30.720.160">
    <property type="entry name" value="Bifunctional DNA primase/polymerase, N-terminal"/>
    <property type="match status" value="1"/>
</dbReference>
<dbReference type="InterPro" id="IPR015330">
    <property type="entry name" value="DNA_primase/pol_bifunc_N"/>
</dbReference>
<dbReference type="EMBL" id="MCNS01000003">
    <property type="protein sequence ID" value="OCX49723.1"/>
    <property type="molecule type" value="Genomic_DNA"/>
</dbReference>
<reference evidence="3 4" key="1">
    <citation type="submission" date="2016-08" db="EMBL/GenBank/DDBJ databases">
        <title>Probiotic bacterium isolated from chicken gut.</title>
        <authorList>
            <person name="Levy J.L."/>
            <person name="Hassan H.M."/>
            <person name="Mendoza M.A."/>
        </authorList>
    </citation>
    <scope>NUCLEOTIDE SEQUENCE [LARGE SCALE GENOMIC DNA]</scope>
    <source>
        <strain evidence="3 4">P43</strain>
    </source>
</reference>
<evidence type="ECO:0000259" key="2">
    <source>
        <dbReference type="SMART" id="SM00943"/>
    </source>
</evidence>
<dbReference type="SMART" id="SM00942">
    <property type="entry name" value="PriCT_1"/>
    <property type="match status" value="1"/>
</dbReference>
<sequence length="262" mass="29816">MDMLTHALNYVSSGYSVLPIKANSKTPLIVYSNRPPLTKTEIEEYWTKYPNANIALKTTDFFVMDIDTKEAHGTDGMKSYKRLPKGAVIPTQTQRTASGGLQLFYRKPKNADIKQIIGFKPGIDIKAHENNYVLVPPSRTSKGKYEWITGLKMVEPTPLLIELISNHHTQQINAQNGAYQRSIEHKKWTGSLLDKLVEGAPEGQRNDFLTRLCGQLLYTKADDRTVWELLNFANNHNQPPLGQQEVRKIMTSILKRELSKYE</sequence>
<proteinExistence type="predicted"/>
<dbReference type="InterPro" id="IPR014820">
    <property type="entry name" value="PriCT_1"/>
</dbReference>
<dbReference type="Pfam" id="PF09250">
    <property type="entry name" value="Prim-Pol"/>
    <property type="match status" value="1"/>
</dbReference>
<comment type="caution">
    <text evidence="3">The sequence shown here is derived from an EMBL/GenBank/DDBJ whole genome shotgun (WGS) entry which is preliminary data.</text>
</comment>
<protein>
    <submittedName>
        <fullName evidence="3">DNA primase</fullName>
    </submittedName>
</protein>
<gene>
    <name evidence="3" type="ORF">BFD03_02040</name>
</gene>
<feature type="domain" description="DNA primase/polymerase bifunctional N-terminal" evidence="2">
    <location>
        <begin position="7"/>
        <end position="164"/>
    </location>
</feature>
<accession>A0A1C2GE42</accession>
<evidence type="ECO:0000313" key="4">
    <source>
        <dbReference type="Proteomes" id="UP000095141"/>
    </source>
</evidence>
<dbReference type="SMART" id="SM00943">
    <property type="entry name" value="Prim-Pol"/>
    <property type="match status" value="1"/>
</dbReference>
<feature type="domain" description="Primase C-terminal 1" evidence="1">
    <location>
        <begin position="194"/>
        <end position="259"/>
    </location>
</feature>
<dbReference type="SUPFAM" id="SSF56747">
    <property type="entry name" value="Prim-pol domain"/>
    <property type="match status" value="1"/>
</dbReference>
<dbReference type="AlphaFoldDB" id="A0A1C2GE42"/>
<dbReference type="Pfam" id="PF08708">
    <property type="entry name" value="PriCT_1"/>
    <property type="match status" value="1"/>
</dbReference>
<name>A0A1C2GE42_LIMRT</name>
<organism evidence="3 4">
    <name type="scientific">Limosilactobacillus reuteri</name>
    <name type="common">Lactobacillus reuteri</name>
    <dbReference type="NCBI Taxonomy" id="1598"/>
    <lineage>
        <taxon>Bacteria</taxon>
        <taxon>Bacillati</taxon>
        <taxon>Bacillota</taxon>
        <taxon>Bacilli</taxon>
        <taxon>Lactobacillales</taxon>
        <taxon>Lactobacillaceae</taxon>
        <taxon>Limosilactobacillus</taxon>
    </lineage>
</organism>